<dbReference type="SUPFAM" id="SSF81383">
    <property type="entry name" value="F-box domain"/>
    <property type="match status" value="1"/>
</dbReference>
<gene>
    <name evidence="2" type="ORF">D9611_007203</name>
</gene>
<feature type="domain" description="F-box" evidence="1">
    <location>
        <begin position="8"/>
        <end position="42"/>
    </location>
</feature>
<organism evidence="2 3">
    <name type="scientific">Ephemerocybe angulata</name>
    <dbReference type="NCBI Taxonomy" id="980116"/>
    <lineage>
        <taxon>Eukaryota</taxon>
        <taxon>Fungi</taxon>
        <taxon>Dikarya</taxon>
        <taxon>Basidiomycota</taxon>
        <taxon>Agaricomycotina</taxon>
        <taxon>Agaricomycetes</taxon>
        <taxon>Agaricomycetidae</taxon>
        <taxon>Agaricales</taxon>
        <taxon>Agaricineae</taxon>
        <taxon>Psathyrellaceae</taxon>
        <taxon>Ephemerocybe</taxon>
    </lineage>
</organism>
<dbReference type="AlphaFoldDB" id="A0A8H5EVX0"/>
<dbReference type="Proteomes" id="UP000541558">
    <property type="component" value="Unassembled WGS sequence"/>
</dbReference>
<evidence type="ECO:0000259" key="1">
    <source>
        <dbReference type="Pfam" id="PF00646"/>
    </source>
</evidence>
<name>A0A8H5EVX0_9AGAR</name>
<sequence length="322" mass="36233">MDSSRAAWSDLPTEVHHRIIHNSSFTDARRLSMLSRHTRHLFIETYVHRLKVLMSSYDFCYDTVIPAMKFHGAVMNGPLLFALIGESYIGATDTSGLDFYVPKGTIDSFEKAILEKTPYKRIDIPRKFDGTELGIYEVGGDTGVNSIRLYTNSSQRRTFTIIESQDSIATTAIFLFPTTLGMTYLTWNGLVSAYPLMFLKGYGIVNHLSWSASKRALAWASKYAVRGYHTFNDFGGWNQNHHCGLSPYCGRTTRKLSDRSTMRLPLSHDISQVDCIDDGLAWQLASRAFCYGSTEITPSTFFDKVPGRILTSQGLLIGRIDT</sequence>
<accession>A0A8H5EVX0</accession>
<evidence type="ECO:0000313" key="2">
    <source>
        <dbReference type="EMBL" id="KAF5314575.1"/>
    </source>
</evidence>
<reference evidence="2 3" key="1">
    <citation type="journal article" date="2020" name="ISME J.">
        <title>Uncovering the hidden diversity of litter-decomposition mechanisms in mushroom-forming fungi.</title>
        <authorList>
            <person name="Floudas D."/>
            <person name="Bentzer J."/>
            <person name="Ahren D."/>
            <person name="Johansson T."/>
            <person name="Persson P."/>
            <person name="Tunlid A."/>
        </authorList>
    </citation>
    <scope>NUCLEOTIDE SEQUENCE [LARGE SCALE GENOMIC DNA]</scope>
    <source>
        <strain evidence="2 3">CBS 175.51</strain>
    </source>
</reference>
<comment type="caution">
    <text evidence="2">The sequence shown here is derived from an EMBL/GenBank/DDBJ whole genome shotgun (WGS) entry which is preliminary data.</text>
</comment>
<protein>
    <recommendedName>
        <fullName evidence="1">F-box domain-containing protein</fullName>
    </recommendedName>
</protein>
<dbReference type="OrthoDB" id="2976077at2759"/>
<evidence type="ECO:0000313" key="3">
    <source>
        <dbReference type="Proteomes" id="UP000541558"/>
    </source>
</evidence>
<dbReference type="Pfam" id="PF00646">
    <property type="entry name" value="F-box"/>
    <property type="match status" value="1"/>
</dbReference>
<proteinExistence type="predicted"/>
<dbReference type="InterPro" id="IPR036047">
    <property type="entry name" value="F-box-like_dom_sf"/>
</dbReference>
<dbReference type="InterPro" id="IPR001810">
    <property type="entry name" value="F-box_dom"/>
</dbReference>
<dbReference type="EMBL" id="JAACJK010000221">
    <property type="protein sequence ID" value="KAF5314575.1"/>
    <property type="molecule type" value="Genomic_DNA"/>
</dbReference>
<keyword evidence="3" id="KW-1185">Reference proteome</keyword>